<accession>A0ABC9YX21</accession>
<reference evidence="2 3" key="2">
    <citation type="journal article" date="2016" name="Genome Announc.">
        <title>Draft Genome Sequence of Erythromycin- and Oxytetracycline-Sensitive Nocardia seriolae Strain U-1 (NBRC 110359).</title>
        <authorList>
            <person name="Imajoh M."/>
            <person name="Sukeda M."/>
            <person name="Shimizu M."/>
            <person name="Yamane J."/>
            <person name="Ohnishi K."/>
            <person name="Oshima S."/>
        </authorList>
    </citation>
    <scope>NUCLEOTIDE SEQUENCE [LARGE SCALE GENOMIC DNA]</scope>
    <source>
        <strain evidence="2 3">U-1</strain>
    </source>
</reference>
<dbReference type="Proteomes" id="UP000037179">
    <property type="component" value="Unassembled WGS sequence"/>
</dbReference>
<gene>
    <name evidence="2" type="ORF">NSK11_contig00062-0028</name>
</gene>
<sequence>MTHCASVRFRPRSVTITGRATPTMVPSTTIIDSPAASTPSPIHAVRSARGGVAAVVGSIFIVAILRVRDGRR</sequence>
<comment type="caution">
    <text evidence="2">The sequence shown here is derived from an EMBL/GenBank/DDBJ whole genome shotgun (WGS) entry which is preliminary data.</text>
</comment>
<keyword evidence="1" id="KW-0812">Transmembrane</keyword>
<dbReference type="AlphaFoldDB" id="A0ABC9YX21"/>
<name>A0ABC9YX21_9NOCA</name>
<keyword evidence="1" id="KW-1133">Transmembrane helix</keyword>
<keyword evidence="3" id="KW-1185">Reference proteome</keyword>
<reference evidence="3" key="1">
    <citation type="submission" date="2015-07" db="EMBL/GenBank/DDBJ databases">
        <title>Nocardia seriolae U-1 whole genome shotgun sequence.</title>
        <authorList>
            <person name="Imajoh M."/>
            <person name="Fukumoto Y."/>
            <person name="Sukeda M."/>
            <person name="Yamane J."/>
            <person name="Yamasaki K."/>
            <person name="Shimizu M."/>
            <person name="Ohnishi K."/>
            <person name="Oshima S."/>
        </authorList>
    </citation>
    <scope>NUCLEOTIDE SEQUENCE [LARGE SCALE GENOMIC DNA]</scope>
    <source>
        <strain evidence="3">U-1</strain>
    </source>
</reference>
<feature type="transmembrane region" description="Helical" evidence="1">
    <location>
        <begin position="48"/>
        <end position="67"/>
    </location>
</feature>
<proteinExistence type="predicted"/>
<dbReference type="EMBL" id="BBYQ01000062">
    <property type="protein sequence ID" value="GAP29720.1"/>
    <property type="molecule type" value="Genomic_DNA"/>
</dbReference>
<keyword evidence="1" id="KW-0472">Membrane</keyword>
<evidence type="ECO:0000313" key="3">
    <source>
        <dbReference type="Proteomes" id="UP000037179"/>
    </source>
</evidence>
<organism evidence="2 3">
    <name type="scientific">Nocardia seriolae</name>
    <dbReference type="NCBI Taxonomy" id="37332"/>
    <lineage>
        <taxon>Bacteria</taxon>
        <taxon>Bacillati</taxon>
        <taxon>Actinomycetota</taxon>
        <taxon>Actinomycetes</taxon>
        <taxon>Mycobacteriales</taxon>
        <taxon>Nocardiaceae</taxon>
        <taxon>Nocardia</taxon>
    </lineage>
</organism>
<evidence type="ECO:0000313" key="2">
    <source>
        <dbReference type="EMBL" id="GAP29720.1"/>
    </source>
</evidence>
<evidence type="ECO:0000256" key="1">
    <source>
        <dbReference type="SAM" id="Phobius"/>
    </source>
</evidence>
<protein>
    <submittedName>
        <fullName evidence="2">Uncharacterized protein</fullName>
    </submittedName>
</protein>